<keyword evidence="2" id="KW-0333">Golgi apparatus</keyword>
<keyword evidence="3" id="KW-0446">Lipid-binding</keyword>
<accession>A0A921SN66</accession>
<dbReference type="InterPro" id="IPR008628">
    <property type="entry name" value="GPP34-like"/>
</dbReference>
<dbReference type="Gene3D" id="1.10.3630.10">
    <property type="entry name" value="yeast vps74-n-term truncation variant domain like"/>
    <property type="match status" value="2"/>
</dbReference>
<dbReference type="EMBL" id="DYUK01000083">
    <property type="protein sequence ID" value="HJG79558.1"/>
    <property type="molecule type" value="Genomic_DNA"/>
</dbReference>
<dbReference type="AlphaFoldDB" id="A0A921SN66"/>
<name>A0A921SN66_9MICO</name>
<comment type="subcellular location">
    <subcellularLocation>
        <location evidence="1">Golgi apparatus membrane</location>
        <topology evidence="1">Peripheral membrane protein</topology>
        <orientation evidence="1">Cytoplasmic side</orientation>
    </subcellularLocation>
</comment>
<dbReference type="GO" id="GO:0005737">
    <property type="term" value="C:cytoplasm"/>
    <property type="evidence" value="ECO:0007669"/>
    <property type="project" value="UniProtKB-ARBA"/>
</dbReference>
<reference evidence="6" key="2">
    <citation type="submission" date="2021-09" db="EMBL/GenBank/DDBJ databases">
        <authorList>
            <person name="Gilroy R."/>
        </authorList>
    </citation>
    <scope>NUCLEOTIDE SEQUENCE</scope>
    <source>
        <strain evidence="6">ChiGjej5B5-7349</strain>
    </source>
</reference>
<evidence type="ECO:0000256" key="2">
    <source>
        <dbReference type="ARBA" id="ARBA00023034"/>
    </source>
</evidence>
<feature type="region of interest" description="Disordered" evidence="5">
    <location>
        <begin position="65"/>
        <end position="90"/>
    </location>
</feature>
<evidence type="ECO:0000256" key="5">
    <source>
        <dbReference type="SAM" id="MobiDB-lite"/>
    </source>
</evidence>
<evidence type="ECO:0000256" key="3">
    <source>
        <dbReference type="ARBA" id="ARBA00023121"/>
    </source>
</evidence>
<dbReference type="InterPro" id="IPR038261">
    <property type="entry name" value="GPP34-like_sf"/>
</dbReference>
<evidence type="ECO:0000256" key="4">
    <source>
        <dbReference type="ARBA" id="ARBA00023136"/>
    </source>
</evidence>
<dbReference type="Pfam" id="PF05719">
    <property type="entry name" value="GPP34"/>
    <property type="match status" value="1"/>
</dbReference>
<sequence length="267" mass="27480">MLICEDILLLLTRDDGRTEAWVTYRSCALAAGLLADLALADCIEFETDKKNPKVTLAGELSGAGGAPGGAGATAGSPVGRPGGPDGIGEAPAVPDGPGAVMDFGLRALAGRSKPPRVETLVVADWFNPQEVVSRSLVAQGVVGLEEKKFLGLKPERYPVLDPEPENRTRARLADALAGRGPVAPADAMILGIIQGIDAAKQVLSDEVQQAGLKDREAKKRIESLAEELPEDAQQGSRAIKSVIESMNAAIVGAVVATTVAGTTAAGS</sequence>
<dbReference type="GO" id="GO:0012505">
    <property type="term" value="C:endomembrane system"/>
    <property type="evidence" value="ECO:0007669"/>
    <property type="project" value="UniProtKB-ARBA"/>
</dbReference>
<reference evidence="6" key="1">
    <citation type="journal article" date="2021" name="PeerJ">
        <title>Extensive microbial diversity within the chicken gut microbiome revealed by metagenomics and culture.</title>
        <authorList>
            <person name="Gilroy R."/>
            <person name="Ravi A."/>
            <person name="Getino M."/>
            <person name="Pursley I."/>
            <person name="Horton D.L."/>
            <person name="Alikhan N.F."/>
            <person name="Baker D."/>
            <person name="Gharbi K."/>
            <person name="Hall N."/>
            <person name="Watson M."/>
            <person name="Adriaenssens E.M."/>
            <person name="Foster-Nyarko E."/>
            <person name="Jarju S."/>
            <person name="Secka A."/>
            <person name="Antonio M."/>
            <person name="Oren A."/>
            <person name="Chaudhuri R.R."/>
            <person name="La Ragione R."/>
            <person name="Hildebrand F."/>
            <person name="Pallen M.J."/>
        </authorList>
    </citation>
    <scope>NUCLEOTIDE SEQUENCE</scope>
    <source>
        <strain evidence="6">ChiGjej5B5-7349</strain>
    </source>
</reference>
<dbReference type="Proteomes" id="UP000784435">
    <property type="component" value="Unassembled WGS sequence"/>
</dbReference>
<evidence type="ECO:0000313" key="6">
    <source>
        <dbReference type="EMBL" id="HJG79558.1"/>
    </source>
</evidence>
<protein>
    <submittedName>
        <fullName evidence="6">GPP34 family phosphoprotein</fullName>
    </submittedName>
</protein>
<gene>
    <name evidence="6" type="ORF">K8V08_04010</name>
</gene>
<evidence type="ECO:0000313" key="7">
    <source>
        <dbReference type="Proteomes" id="UP000784435"/>
    </source>
</evidence>
<comment type="caution">
    <text evidence="6">The sequence shown here is derived from an EMBL/GenBank/DDBJ whole genome shotgun (WGS) entry which is preliminary data.</text>
</comment>
<proteinExistence type="predicted"/>
<organism evidence="6 7">
    <name type="scientific">Brevibacterium senegalense</name>
    <dbReference type="NCBI Taxonomy" id="1033736"/>
    <lineage>
        <taxon>Bacteria</taxon>
        <taxon>Bacillati</taxon>
        <taxon>Actinomycetota</taxon>
        <taxon>Actinomycetes</taxon>
        <taxon>Micrococcales</taxon>
        <taxon>Brevibacteriaceae</taxon>
        <taxon>Brevibacterium</taxon>
    </lineage>
</organism>
<keyword evidence="4" id="KW-0472">Membrane</keyword>
<dbReference type="GO" id="GO:0070273">
    <property type="term" value="F:phosphatidylinositol-4-phosphate binding"/>
    <property type="evidence" value="ECO:0007669"/>
    <property type="project" value="InterPro"/>
</dbReference>
<evidence type="ECO:0000256" key="1">
    <source>
        <dbReference type="ARBA" id="ARBA00004255"/>
    </source>
</evidence>